<protein>
    <recommendedName>
        <fullName evidence="3">Secreted protein</fullName>
    </recommendedName>
</protein>
<sequence>MIFAGSISSLMFITGGCFSASFFFFRRSSGSSSEVVISHDDDFVGPGHIFCSKLLRSPVTILECNFADCFFHEVFTAYDFRRLHFFVNVYHRRFFFGLLLFLSQVQRFFFRSCHQP</sequence>
<accession>A0AAV2AQY6</accession>
<comment type="caution">
    <text evidence="1">The sequence shown here is derived from an EMBL/GenBank/DDBJ whole genome shotgun (WGS) entry which is preliminary data.</text>
</comment>
<gene>
    <name evidence="1" type="ORF">LARSCL_LOCUS14179</name>
</gene>
<dbReference type="EMBL" id="CAXIEN010000201">
    <property type="protein sequence ID" value="CAL1286314.1"/>
    <property type="molecule type" value="Genomic_DNA"/>
</dbReference>
<evidence type="ECO:0000313" key="1">
    <source>
        <dbReference type="EMBL" id="CAL1286314.1"/>
    </source>
</evidence>
<evidence type="ECO:0000313" key="2">
    <source>
        <dbReference type="Proteomes" id="UP001497382"/>
    </source>
</evidence>
<evidence type="ECO:0008006" key="3">
    <source>
        <dbReference type="Google" id="ProtNLM"/>
    </source>
</evidence>
<dbReference type="AlphaFoldDB" id="A0AAV2AQY6"/>
<name>A0AAV2AQY6_9ARAC</name>
<dbReference type="Proteomes" id="UP001497382">
    <property type="component" value="Unassembled WGS sequence"/>
</dbReference>
<organism evidence="1 2">
    <name type="scientific">Larinioides sclopetarius</name>
    <dbReference type="NCBI Taxonomy" id="280406"/>
    <lineage>
        <taxon>Eukaryota</taxon>
        <taxon>Metazoa</taxon>
        <taxon>Ecdysozoa</taxon>
        <taxon>Arthropoda</taxon>
        <taxon>Chelicerata</taxon>
        <taxon>Arachnida</taxon>
        <taxon>Araneae</taxon>
        <taxon>Araneomorphae</taxon>
        <taxon>Entelegynae</taxon>
        <taxon>Araneoidea</taxon>
        <taxon>Araneidae</taxon>
        <taxon>Larinioides</taxon>
    </lineage>
</organism>
<proteinExistence type="predicted"/>
<keyword evidence="2" id="KW-1185">Reference proteome</keyword>
<reference evidence="1 2" key="1">
    <citation type="submission" date="2024-04" db="EMBL/GenBank/DDBJ databases">
        <authorList>
            <person name="Rising A."/>
            <person name="Reimegard J."/>
            <person name="Sonavane S."/>
            <person name="Akerstrom W."/>
            <person name="Nylinder S."/>
            <person name="Hedman E."/>
            <person name="Kallberg Y."/>
        </authorList>
    </citation>
    <scope>NUCLEOTIDE SEQUENCE [LARGE SCALE GENOMIC DNA]</scope>
</reference>